<evidence type="ECO:0000313" key="1">
    <source>
        <dbReference type="EMBL" id="PKK73891.1"/>
    </source>
</evidence>
<gene>
    <name evidence="1" type="ORF">RhiirC2_775443</name>
</gene>
<proteinExistence type="predicted"/>
<dbReference type="EMBL" id="LLXL01000339">
    <property type="protein sequence ID" value="PKK73891.1"/>
    <property type="molecule type" value="Genomic_DNA"/>
</dbReference>
<dbReference type="Proteomes" id="UP000233469">
    <property type="component" value="Unassembled WGS sequence"/>
</dbReference>
<reference evidence="1 2" key="1">
    <citation type="submission" date="2016-04" db="EMBL/GenBank/DDBJ databases">
        <title>Genome analyses suggest a sexual origin of heterokaryosis in a supposedly ancient asexual fungus.</title>
        <authorList>
            <person name="Ropars J."/>
            <person name="Sedzielewska K."/>
            <person name="Noel J."/>
            <person name="Charron P."/>
            <person name="Farinelli L."/>
            <person name="Marton T."/>
            <person name="Kruger M."/>
            <person name="Pelin A."/>
            <person name="Brachmann A."/>
            <person name="Corradi N."/>
        </authorList>
    </citation>
    <scope>NUCLEOTIDE SEQUENCE [LARGE SCALE GENOMIC DNA]</scope>
    <source>
        <strain evidence="1 2">C2</strain>
    </source>
</reference>
<comment type="caution">
    <text evidence="1">The sequence shown here is derived from an EMBL/GenBank/DDBJ whole genome shotgun (WGS) entry which is preliminary data.</text>
</comment>
<name>A0A2N1NJ75_9GLOM</name>
<dbReference type="AlphaFoldDB" id="A0A2N1NJ75"/>
<organism evidence="1 2">
    <name type="scientific">Rhizophagus irregularis</name>
    <dbReference type="NCBI Taxonomy" id="588596"/>
    <lineage>
        <taxon>Eukaryota</taxon>
        <taxon>Fungi</taxon>
        <taxon>Fungi incertae sedis</taxon>
        <taxon>Mucoromycota</taxon>
        <taxon>Glomeromycotina</taxon>
        <taxon>Glomeromycetes</taxon>
        <taxon>Glomerales</taxon>
        <taxon>Glomeraceae</taxon>
        <taxon>Rhizophagus</taxon>
    </lineage>
</organism>
<sequence>MPDGPMTLLKHLDTRYSPYGDIIVQTEVLITYGGLPICMSLGYIAVGTGMKADLGVHVMHGSPKS</sequence>
<evidence type="ECO:0000313" key="2">
    <source>
        <dbReference type="Proteomes" id="UP000233469"/>
    </source>
</evidence>
<accession>A0A2N1NJ75</accession>
<protein>
    <submittedName>
        <fullName evidence="1">Uncharacterized protein</fullName>
    </submittedName>
</protein>
<reference evidence="1 2" key="2">
    <citation type="submission" date="2017-10" db="EMBL/GenBank/DDBJ databases">
        <title>Extensive intraspecific genome diversity in a model arbuscular mycorrhizal fungus.</title>
        <authorList>
            <person name="Chen E.C.H."/>
            <person name="Morin E."/>
            <person name="Baudet D."/>
            <person name="Noel J."/>
            <person name="Ndikumana S."/>
            <person name="Charron P."/>
            <person name="St-Onge C."/>
            <person name="Giorgi J."/>
            <person name="Grigoriev I.V."/>
            <person name="Roux C."/>
            <person name="Martin F.M."/>
            <person name="Corradi N."/>
        </authorList>
    </citation>
    <scope>NUCLEOTIDE SEQUENCE [LARGE SCALE GENOMIC DNA]</scope>
    <source>
        <strain evidence="1 2">C2</strain>
    </source>
</reference>